<dbReference type="InterPro" id="IPR006838">
    <property type="entry name" value="ADTRP_AIG1"/>
</dbReference>
<protein>
    <submittedName>
        <fullName evidence="6">Uncharacterized protein</fullName>
    </submittedName>
</protein>
<comment type="subcellular location">
    <subcellularLocation>
        <location evidence="1">Endomembrane system</location>
        <topology evidence="1">Multi-pass membrane protein</topology>
    </subcellularLocation>
</comment>
<feature type="transmembrane region" description="Helical" evidence="5">
    <location>
        <begin position="62"/>
        <end position="82"/>
    </location>
</feature>
<feature type="transmembrane region" description="Helical" evidence="5">
    <location>
        <begin position="102"/>
        <end position="129"/>
    </location>
</feature>
<accession>A0A7S1AKB5</accession>
<dbReference type="GO" id="GO:0016020">
    <property type="term" value="C:membrane"/>
    <property type="evidence" value="ECO:0007669"/>
    <property type="project" value="InterPro"/>
</dbReference>
<proteinExistence type="predicted"/>
<evidence type="ECO:0000256" key="5">
    <source>
        <dbReference type="SAM" id="Phobius"/>
    </source>
</evidence>
<feature type="transmembrane region" description="Helical" evidence="5">
    <location>
        <begin position="216"/>
        <end position="237"/>
    </location>
</feature>
<evidence type="ECO:0000313" key="6">
    <source>
        <dbReference type="EMBL" id="CAD8856742.1"/>
    </source>
</evidence>
<feature type="transmembrane region" description="Helical" evidence="5">
    <location>
        <begin position="258"/>
        <end position="282"/>
    </location>
</feature>
<feature type="transmembrane region" description="Helical" evidence="5">
    <location>
        <begin position="141"/>
        <end position="164"/>
    </location>
</feature>
<name>A0A7S1AKB5_NOCSC</name>
<reference evidence="6" key="1">
    <citation type="submission" date="2021-01" db="EMBL/GenBank/DDBJ databases">
        <authorList>
            <person name="Corre E."/>
            <person name="Pelletier E."/>
            <person name="Niang G."/>
            <person name="Scheremetjew M."/>
            <person name="Finn R."/>
            <person name="Kale V."/>
            <person name="Holt S."/>
            <person name="Cochrane G."/>
            <person name="Meng A."/>
            <person name="Brown T."/>
            <person name="Cohen L."/>
        </authorList>
    </citation>
    <scope>NUCLEOTIDE SEQUENCE</scope>
</reference>
<dbReference type="EMBL" id="HBFQ01043867">
    <property type="protein sequence ID" value="CAD8856742.1"/>
    <property type="molecule type" value="Transcribed_RNA"/>
</dbReference>
<evidence type="ECO:0000256" key="4">
    <source>
        <dbReference type="ARBA" id="ARBA00023136"/>
    </source>
</evidence>
<keyword evidence="4 5" id="KW-0472">Membrane</keyword>
<organism evidence="6">
    <name type="scientific">Noctiluca scintillans</name>
    <name type="common">Sea sparkle</name>
    <name type="synonym">Red tide dinoflagellate</name>
    <dbReference type="NCBI Taxonomy" id="2966"/>
    <lineage>
        <taxon>Eukaryota</taxon>
        <taxon>Sar</taxon>
        <taxon>Alveolata</taxon>
        <taxon>Dinophyceae</taxon>
        <taxon>Noctilucales</taxon>
        <taxon>Noctilucaceae</taxon>
        <taxon>Noctiluca</taxon>
    </lineage>
</organism>
<evidence type="ECO:0000256" key="3">
    <source>
        <dbReference type="ARBA" id="ARBA00022989"/>
    </source>
</evidence>
<dbReference type="GO" id="GO:0012505">
    <property type="term" value="C:endomembrane system"/>
    <property type="evidence" value="ECO:0007669"/>
    <property type="project" value="UniProtKB-SubCell"/>
</dbReference>
<sequence>MAAVNPKSKPRTEAYTADEIAYRRFLHRLDLGVLPFFVLWYLGLASWMTGDAVADPATPAPPLWVLLFQGFLAAASLGTYAFEVQMPSPKKTDLIYVALRHIGWWVTLTRHCIAFQAVHFTLSFVGALAGLPQLVLMTHRMFRFIGTVGFFVTIQYFSLVHFNSEFVERCDRMSRMDPPVPLRRHNIYLHAPAIVFAILDATVARSGAAIQASGSVPASFVLCTFYVAFYLALISLNKKITGNWPYGMLEDLKTAREWAIFFVTQLSVFWLFCACTSGLALLPRLW</sequence>
<keyword evidence="2 5" id="KW-0812">Transmembrane</keyword>
<dbReference type="Pfam" id="PF04750">
    <property type="entry name" value="Far-17a_AIG1"/>
    <property type="match status" value="1"/>
</dbReference>
<feature type="transmembrane region" description="Helical" evidence="5">
    <location>
        <begin position="185"/>
        <end position="204"/>
    </location>
</feature>
<evidence type="ECO:0000256" key="2">
    <source>
        <dbReference type="ARBA" id="ARBA00022692"/>
    </source>
</evidence>
<gene>
    <name evidence="6" type="ORF">NSCI0253_LOCUS31094</name>
</gene>
<feature type="transmembrane region" description="Helical" evidence="5">
    <location>
        <begin position="31"/>
        <end position="50"/>
    </location>
</feature>
<dbReference type="AlphaFoldDB" id="A0A7S1AKB5"/>
<evidence type="ECO:0000256" key="1">
    <source>
        <dbReference type="ARBA" id="ARBA00004127"/>
    </source>
</evidence>
<keyword evidence="3 5" id="KW-1133">Transmembrane helix</keyword>